<dbReference type="EMBL" id="FR799617">
    <property type="protein sequence ID" value="CBZ36373.1"/>
    <property type="molecule type" value="Genomic_DNA"/>
</dbReference>
<reference evidence="9" key="3">
    <citation type="submission" date="2011-02" db="EMBL/GenBank/DDBJ databases">
        <title>Whole genome sequencing of Leishmania donovani clinical lines reveals dynamic variation related to drug resistance.</title>
        <authorList>
            <person name="Downing T."/>
            <person name="Imamura H."/>
            <person name="Sanders M."/>
            <person name="Decuypere S."/>
            <person name="Hertz-Fowler C."/>
            <person name="Clark T.G."/>
            <person name="Rijal S."/>
            <person name="Sundar S."/>
            <person name="Quail M.A."/>
            <person name="De Doncker S."/>
            <person name="Maes I."/>
            <person name="Vanaerschot M."/>
            <person name="Stark O."/>
            <person name="Schonian G."/>
            <person name="Dujardin J.C."/>
            <person name="Berriman M."/>
        </authorList>
    </citation>
    <scope>NUCLEOTIDE SEQUENCE [LARGE SCALE GENOMIC DNA]</scope>
    <source>
        <strain evidence="9">BPK282A1</strain>
    </source>
</reference>
<gene>
    <name evidence="8" type="ORF">CGC21_36450</name>
    <name evidence="7" type="ORF">LDBPK_303520</name>
    <name evidence="6" type="ORF">LdCL_300040800</name>
</gene>
<evidence type="ECO:0000256" key="4">
    <source>
        <dbReference type="RuleBase" id="RU110713"/>
    </source>
</evidence>
<reference evidence="6 10" key="4">
    <citation type="journal article" date="2018" name="Sci. Rep.">
        <title>A complete Leishmania donovani reference genome identifies novel genetic variations associated with virulence.</title>
        <authorList>
            <person name="Lypaczewski P."/>
            <person name="Hoshizaki J."/>
            <person name="Zhang W.-W."/>
            <person name="McCall L.-I."/>
            <person name="Torcivia-Rodriguez J."/>
            <person name="Simonyan V."/>
            <person name="Kaur A."/>
            <person name="Dewar K."/>
            <person name="Matlashewski G."/>
        </authorList>
    </citation>
    <scope>NUCLEOTIDE SEQUENCE [LARGE SCALE GENOMIC DNA]</scope>
    <source>
        <strain evidence="6 10">LdCL</strain>
    </source>
</reference>
<dbReference type="Proteomes" id="UP000274082">
    <property type="component" value="Chromosome 30"/>
</dbReference>
<comment type="similarity">
    <text evidence="1 4">Belongs to the yippee family.</text>
</comment>
<dbReference type="AlphaFoldDB" id="A0A3S7X3Z2"/>
<evidence type="ECO:0000256" key="3">
    <source>
        <dbReference type="ARBA" id="ARBA00022833"/>
    </source>
</evidence>
<dbReference type="Pfam" id="PF03226">
    <property type="entry name" value="Yippee-Mis18"/>
    <property type="match status" value="1"/>
</dbReference>
<dbReference type="Proteomes" id="UP000008980">
    <property type="component" value="Chromosome 30"/>
</dbReference>
<evidence type="ECO:0000256" key="1">
    <source>
        <dbReference type="ARBA" id="ARBA00005613"/>
    </source>
</evidence>
<dbReference type="Proteomes" id="UP000318447">
    <property type="component" value="Unassembled WGS sequence"/>
</dbReference>
<dbReference type="EMBL" id="CP029529">
    <property type="protein sequence ID" value="AYU81152.1"/>
    <property type="molecule type" value="Genomic_DNA"/>
</dbReference>
<name>A0A3S7X3Z2_LEIDO</name>
<evidence type="ECO:0000313" key="9">
    <source>
        <dbReference type="Proteomes" id="UP000008980"/>
    </source>
</evidence>
<dbReference type="InterPro" id="IPR004910">
    <property type="entry name" value="Yippee/Mis18/Cereblon"/>
</dbReference>
<reference evidence="8" key="6">
    <citation type="submission" date="2019-02" db="EMBL/GenBank/DDBJ databases">
        <title>FDA dAtabase for Regulatory Grade micrObial Sequences (FDA-ARGOS): Supporting development and validation of Infectious Disease Dx tests.</title>
        <authorList>
            <person name="Duncan R."/>
            <person name="Fisher C."/>
            <person name="Tallon L.J."/>
            <person name="Sadzewicz L."/>
            <person name="Sengamalay N."/>
            <person name="Ott S."/>
            <person name="Godinez A."/>
            <person name="Nagaraj S."/>
            <person name="Nadendla S."/>
            <person name="Sichtig H."/>
        </authorList>
    </citation>
    <scope>NUCLEOTIDE SEQUENCE</scope>
    <source>
        <strain evidence="8">FDAARGOS_361</strain>
    </source>
</reference>
<evidence type="ECO:0000313" key="8">
    <source>
        <dbReference type="EMBL" id="TPP45899.1"/>
    </source>
</evidence>
<keyword evidence="2" id="KW-0479">Metal-binding</keyword>
<evidence type="ECO:0000256" key="2">
    <source>
        <dbReference type="ARBA" id="ARBA00022723"/>
    </source>
</evidence>
<reference evidence="7" key="2">
    <citation type="submission" date="2011-01" db="EMBL/GenBank/DDBJ databases">
        <authorList>
            <person name="Zhao B.P."/>
            <person name="Ren Z.A."/>
            <person name="Li C.D."/>
        </authorList>
    </citation>
    <scope>NUCLEOTIDE SEQUENCE</scope>
    <source>
        <strain evidence="7">BPK282A1</strain>
    </source>
</reference>
<evidence type="ECO:0000313" key="11">
    <source>
        <dbReference type="Proteomes" id="UP000318447"/>
    </source>
</evidence>
<dbReference type="VEuPathDB" id="TriTrypDB:LDHU3_30.4680"/>
<protein>
    <recommendedName>
        <fullName evidence="4">Protein yippee-like</fullName>
    </recommendedName>
</protein>
<dbReference type="InterPro" id="IPR034751">
    <property type="entry name" value="Yippee"/>
</dbReference>
<dbReference type="InterPro" id="IPR039058">
    <property type="entry name" value="Yippee_fam"/>
</dbReference>
<dbReference type="RefSeq" id="XP_003863063.1">
    <property type="nucleotide sequence ID" value="XM_003863015.1"/>
</dbReference>
<organism evidence="6 10">
    <name type="scientific">Leishmania donovani</name>
    <dbReference type="NCBI Taxonomy" id="5661"/>
    <lineage>
        <taxon>Eukaryota</taxon>
        <taxon>Discoba</taxon>
        <taxon>Euglenozoa</taxon>
        <taxon>Kinetoplastea</taxon>
        <taxon>Metakinetoplastina</taxon>
        <taxon>Trypanosomatida</taxon>
        <taxon>Trypanosomatidae</taxon>
        <taxon>Leishmaniinae</taxon>
        <taxon>Leishmania</taxon>
    </lineage>
</organism>
<dbReference type="GO" id="GO:0046872">
    <property type="term" value="F:metal ion binding"/>
    <property type="evidence" value="ECO:0007669"/>
    <property type="project" value="UniProtKB-KW"/>
</dbReference>
<dbReference type="PROSITE" id="PS51792">
    <property type="entry name" value="YIPPEE"/>
    <property type="match status" value="1"/>
</dbReference>
<proteinExistence type="inferred from homology"/>
<dbReference type="PANTHER" id="PTHR13848">
    <property type="entry name" value="PROTEIN YIPPEE-LIKE CG15309-RELATED"/>
    <property type="match status" value="1"/>
</dbReference>
<evidence type="ECO:0000313" key="7">
    <source>
        <dbReference type="EMBL" id="CBZ36373.1"/>
    </source>
</evidence>
<keyword evidence="3" id="KW-0862">Zinc</keyword>
<dbReference type="VEuPathDB" id="TriTrypDB:LdCL_300040800"/>
<keyword evidence="8" id="KW-0238">DNA-binding</keyword>
<accession>E9BM95</accession>
<sequence>MVRRLRTRLAAPSGGEGGFGCAFCGAHLCIAEDIVSDNFRGRHGKAFLVSRCENTYYGHQEEKQLMTGLHRVRDVFCSNCDQYVGWGYDFAVDEREMYKMQRFVLERQLIRVITHGQLRGALGYSIPEGSITFALPVARSYTLE</sequence>
<dbReference type="VEuPathDB" id="TriTrypDB:LdBPK_303520.1"/>
<dbReference type="OrthoDB" id="6407410at2759"/>
<reference evidence="7 9" key="1">
    <citation type="journal article" date="2011" name="Genome Res.">
        <title>Whole genome sequencing of multiple Leishmania donovani clinical isolates provides insights into population structure and mechanisms of drug resistance.</title>
        <authorList>
            <person name="Downing T."/>
            <person name="Imamura H."/>
            <person name="Decuypere S."/>
            <person name="Clark T.G."/>
            <person name="Coombs G.H."/>
            <person name="Cotton J.A."/>
            <person name="Hilley J.D."/>
            <person name="de Doncker S."/>
            <person name="Maes I."/>
            <person name="Mottram J.C."/>
            <person name="Quail M.A."/>
            <person name="Rijal S."/>
            <person name="Sanders M."/>
            <person name="Schonian G."/>
            <person name="Stark O."/>
            <person name="Sundar S."/>
            <person name="Vanaerschot M."/>
            <person name="Hertz-Fowler C."/>
            <person name="Dujardin J.C."/>
            <person name="Berriman M."/>
        </authorList>
    </citation>
    <scope>NUCLEOTIDE SEQUENCE [LARGE SCALE GENOMIC DNA]</scope>
    <source>
        <strain evidence="7 9">BPK282A1</strain>
    </source>
</reference>
<accession>A0A3S7X3Z2</accession>
<keyword evidence="10" id="KW-1185">Reference proteome</keyword>
<dbReference type="EMBL" id="RHLC01000011">
    <property type="protein sequence ID" value="TPP45899.1"/>
    <property type="molecule type" value="Genomic_DNA"/>
</dbReference>
<reference evidence="11" key="5">
    <citation type="submission" date="2019-02" db="EMBL/GenBank/DDBJ databases">
        <title>FDA dAtabase for Regulatory Grade micrObial Sequences (FDA-ARGOS): Supporting development and validation of Infectious Disease Dx tests.</title>
        <authorList>
            <person name="Duncan R."/>
            <person name="Fisher C."/>
            <person name="Tallon L."/>
            <person name="Sadzewicz L."/>
            <person name="Sengamalay N."/>
            <person name="Ott S."/>
            <person name="Godinez A."/>
            <person name="Nagaraj S."/>
            <person name="Vavikolanu K."/>
            <person name="Nadendla S."/>
            <person name="Aluvathingal J."/>
            <person name="Sichtig H."/>
        </authorList>
    </citation>
    <scope>NUCLEOTIDE SEQUENCE [LARGE SCALE GENOMIC DNA]</scope>
    <source>
        <strain evidence="11">FDAARGOS_361</strain>
    </source>
</reference>
<evidence type="ECO:0000259" key="5">
    <source>
        <dbReference type="PROSITE" id="PS51792"/>
    </source>
</evidence>
<evidence type="ECO:0000313" key="6">
    <source>
        <dbReference type="EMBL" id="AYU81152.1"/>
    </source>
</evidence>
<dbReference type="GO" id="GO:0003677">
    <property type="term" value="F:DNA binding"/>
    <property type="evidence" value="ECO:0007669"/>
    <property type="project" value="UniProtKB-KW"/>
</dbReference>
<dbReference type="GeneID" id="13385772"/>
<evidence type="ECO:0000313" key="10">
    <source>
        <dbReference type="Proteomes" id="UP000274082"/>
    </source>
</evidence>
<dbReference type="OMA" id="SSRIYGC"/>
<feature type="domain" description="Yippee" evidence="5">
    <location>
        <begin position="17"/>
        <end position="114"/>
    </location>
</feature>
<dbReference type="KEGG" id="ldo:LDBPK_303520"/>